<evidence type="ECO:0000256" key="1">
    <source>
        <dbReference type="ARBA" id="ARBA00004141"/>
    </source>
</evidence>
<evidence type="ECO:0000256" key="3">
    <source>
        <dbReference type="ARBA" id="ARBA00022692"/>
    </source>
</evidence>
<evidence type="ECO:0000313" key="7">
    <source>
        <dbReference type="EMBL" id="KAG1339275.1"/>
    </source>
</evidence>
<gene>
    <name evidence="7" type="ORF">COCNU_04G015810</name>
</gene>
<dbReference type="EMBL" id="CM017875">
    <property type="protein sequence ID" value="KAG1339275.1"/>
    <property type="molecule type" value="Genomic_DNA"/>
</dbReference>
<dbReference type="AlphaFoldDB" id="A0A8K0N0Q9"/>
<keyword evidence="3 6" id="KW-0812">Transmembrane</keyword>
<dbReference type="OrthoDB" id="1927089at2759"/>
<name>A0A8K0N0Q9_COCNU</name>
<evidence type="ECO:0000313" key="8">
    <source>
        <dbReference type="Proteomes" id="UP000797356"/>
    </source>
</evidence>
<dbReference type="GO" id="GO:0072598">
    <property type="term" value="P:protein localization to chloroplast"/>
    <property type="evidence" value="ECO:0007669"/>
    <property type="project" value="TreeGrafter"/>
</dbReference>
<accession>A0A8K0N0Q9</accession>
<dbReference type="Proteomes" id="UP000797356">
    <property type="component" value="Chromosome 4"/>
</dbReference>
<dbReference type="PANTHER" id="PTHR12428:SF47">
    <property type="entry name" value="INNER MEMBRANE PROTEIN ALBINO3, CHLOROPLASTIC"/>
    <property type="match status" value="1"/>
</dbReference>
<feature type="transmembrane region" description="Helical" evidence="6">
    <location>
        <begin position="77"/>
        <end position="97"/>
    </location>
</feature>
<sequence>MAGRASPSTALGGRIPGVEGLRYTLADAAVAADPFSTGAAATTSVQKNGGWFGFISDAMKVVLKVLKDGLTAIHIPYAYGFAIILLTVIVKVATFPLTKKQVNNHYHFTHGKSTTGDSPFVQASWGESIGSSPFGIWELYEIAAVDQLL</sequence>
<evidence type="ECO:0000256" key="6">
    <source>
        <dbReference type="SAM" id="Phobius"/>
    </source>
</evidence>
<comment type="subcellular location">
    <subcellularLocation>
        <location evidence="1">Membrane</location>
        <topology evidence="1">Multi-pass membrane protein</topology>
    </subcellularLocation>
</comment>
<dbReference type="GO" id="GO:0010027">
    <property type="term" value="P:thylakoid membrane organization"/>
    <property type="evidence" value="ECO:0007669"/>
    <property type="project" value="TreeGrafter"/>
</dbReference>
<dbReference type="GO" id="GO:0009535">
    <property type="term" value="C:chloroplast thylakoid membrane"/>
    <property type="evidence" value="ECO:0007669"/>
    <property type="project" value="TreeGrafter"/>
</dbReference>
<reference evidence="7" key="2">
    <citation type="submission" date="2019-07" db="EMBL/GenBank/DDBJ databases">
        <authorList>
            <person name="Yang Y."/>
            <person name="Bocs S."/>
            <person name="Baudouin L."/>
        </authorList>
    </citation>
    <scope>NUCLEOTIDE SEQUENCE</scope>
    <source>
        <tissue evidence="7">Spear leaf of Hainan Tall coconut</tissue>
    </source>
</reference>
<dbReference type="GO" id="GO:0032977">
    <property type="term" value="F:membrane insertase activity"/>
    <property type="evidence" value="ECO:0007669"/>
    <property type="project" value="InterPro"/>
</dbReference>
<dbReference type="InterPro" id="IPR001708">
    <property type="entry name" value="YidC/ALB3/OXA1/COX18"/>
</dbReference>
<dbReference type="PANTHER" id="PTHR12428">
    <property type="entry name" value="OXA1"/>
    <property type="match status" value="1"/>
</dbReference>
<keyword evidence="8" id="KW-1185">Reference proteome</keyword>
<dbReference type="GO" id="GO:0051205">
    <property type="term" value="P:protein insertion into membrane"/>
    <property type="evidence" value="ECO:0007669"/>
    <property type="project" value="TreeGrafter"/>
</dbReference>
<comment type="similarity">
    <text evidence="2">Belongs to the OXA1/ALB3/YidC (TC 2.A.9.2) family.</text>
</comment>
<evidence type="ECO:0000256" key="4">
    <source>
        <dbReference type="ARBA" id="ARBA00022989"/>
    </source>
</evidence>
<keyword evidence="4 6" id="KW-1133">Transmembrane helix</keyword>
<comment type="caution">
    <text evidence="7">The sequence shown here is derived from an EMBL/GenBank/DDBJ whole genome shotgun (WGS) entry which is preliminary data.</text>
</comment>
<evidence type="ECO:0000256" key="5">
    <source>
        <dbReference type="ARBA" id="ARBA00023136"/>
    </source>
</evidence>
<reference evidence="7" key="1">
    <citation type="journal article" date="2017" name="Gigascience">
        <title>The genome draft of coconut (Cocos nucifera).</title>
        <authorList>
            <person name="Xiao Y."/>
            <person name="Xu P."/>
            <person name="Fan H."/>
            <person name="Baudouin L."/>
            <person name="Xia W."/>
            <person name="Bocs S."/>
            <person name="Xu J."/>
            <person name="Li Q."/>
            <person name="Guo A."/>
            <person name="Zhou L."/>
            <person name="Li J."/>
            <person name="Wu Y."/>
            <person name="Ma Z."/>
            <person name="Armero A."/>
            <person name="Issali A.E."/>
            <person name="Liu N."/>
            <person name="Peng M."/>
            <person name="Yang Y."/>
        </authorList>
    </citation>
    <scope>NUCLEOTIDE SEQUENCE</scope>
    <source>
        <tissue evidence="7">Spear leaf of Hainan Tall coconut</tissue>
    </source>
</reference>
<evidence type="ECO:0000256" key="2">
    <source>
        <dbReference type="ARBA" id="ARBA00010583"/>
    </source>
</evidence>
<keyword evidence="5 6" id="KW-0472">Membrane</keyword>
<proteinExistence type="inferred from homology"/>
<protein>
    <submittedName>
        <fullName evidence="7">Putative ALBINO3-like protein 1, chloroplastic</fullName>
    </submittedName>
</protein>
<organism evidence="7 8">
    <name type="scientific">Cocos nucifera</name>
    <name type="common">Coconut palm</name>
    <dbReference type="NCBI Taxonomy" id="13894"/>
    <lineage>
        <taxon>Eukaryota</taxon>
        <taxon>Viridiplantae</taxon>
        <taxon>Streptophyta</taxon>
        <taxon>Embryophyta</taxon>
        <taxon>Tracheophyta</taxon>
        <taxon>Spermatophyta</taxon>
        <taxon>Magnoliopsida</taxon>
        <taxon>Liliopsida</taxon>
        <taxon>Arecaceae</taxon>
        <taxon>Arecoideae</taxon>
        <taxon>Cocoseae</taxon>
        <taxon>Attaleinae</taxon>
        <taxon>Cocos</taxon>
    </lineage>
</organism>